<keyword evidence="4" id="KW-0813">Transport</keyword>
<evidence type="ECO:0000256" key="6">
    <source>
        <dbReference type="ARBA" id="ARBA00022692"/>
    </source>
</evidence>
<organism evidence="12 13">
    <name type="scientific">Streptomyces atratus</name>
    <dbReference type="NCBI Taxonomy" id="1893"/>
    <lineage>
        <taxon>Bacteria</taxon>
        <taxon>Bacillati</taxon>
        <taxon>Actinomycetota</taxon>
        <taxon>Actinomycetes</taxon>
        <taxon>Kitasatosporales</taxon>
        <taxon>Streptomycetaceae</taxon>
        <taxon>Streptomyces</taxon>
    </lineage>
</organism>
<evidence type="ECO:0000256" key="2">
    <source>
        <dbReference type="ARBA" id="ARBA00006433"/>
    </source>
</evidence>
<sequence>MRAAPGARRPTTYFYSDVSQSLGVLDAGHGQPRYGRSAVPGFRPGKAQTLNSALAEALSVALLLAVLACAVIRPWGWPEAVVAVPAAGLVIATGAIPLGHAAAEAARLGPVIGFLAAVLVLAQLCDDEGLFHACGAWMARRAAGRPRRLLVLVFVIAALITAVLSLDATVVLLTPVVFATAARLGARAKPHVYACTHLSNTASLLLPVSNLTNLLAFAASGLSFTRFAALMALPWLVAIGAEYVVIRRFFATDLDAGAEAPPADEPRELPLFALLTVAGTLAGFALTSALGINPAWAAAAGAAVLAARALGQHRTTPTAIVRAAALPFCAFVLALGVVVRAVVDNGLADVLGHLVPGSTELPALLALAALAAVLANVINNLPAVLVLLPLTAPTGPGAVLAVLLGVNIGPNLTYAGSLATLLWRRIVREHDTDVELSEFTRLGLLTVPTALLLSVVALWVSLQTIGG</sequence>
<dbReference type="PRINTS" id="PR00758">
    <property type="entry name" value="ARSENICPUMP"/>
</dbReference>
<dbReference type="GO" id="GO:0005886">
    <property type="term" value="C:plasma membrane"/>
    <property type="evidence" value="ECO:0007669"/>
    <property type="project" value="UniProtKB-SubCell"/>
</dbReference>
<evidence type="ECO:0000256" key="10">
    <source>
        <dbReference type="SAM" id="Phobius"/>
    </source>
</evidence>
<evidence type="ECO:0000256" key="4">
    <source>
        <dbReference type="ARBA" id="ARBA00022448"/>
    </source>
</evidence>
<dbReference type="STRING" id="1893.SAMN02787144_10736"/>
<evidence type="ECO:0000313" key="12">
    <source>
        <dbReference type="EMBL" id="SFY45407.1"/>
    </source>
</evidence>
<reference evidence="12 13" key="1">
    <citation type="submission" date="2016-11" db="EMBL/GenBank/DDBJ databases">
        <authorList>
            <person name="Jaros S."/>
            <person name="Januszkiewicz K."/>
            <person name="Wedrychowicz H."/>
        </authorList>
    </citation>
    <scope>NUCLEOTIDE SEQUENCE [LARGE SCALE GENOMIC DNA]</scope>
    <source>
        <strain evidence="12 13">OK807</strain>
    </source>
</reference>
<dbReference type="AlphaFoldDB" id="A0A1K2FCF7"/>
<dbReference type="EMBL" id="FPJO01000073">
    <property type="protein sequence ID" value="SFY45407.1"/>
    <property type="molecule type" value="Genomic_DNA"/>
</dbReference>
<protein>
    <submittedName>
        <fullName evidence="12">Arsenical pump membrane protein</fullName>
    </submittedName>
</protein>
<dbReference type="GO" id="GO:0015105">
    <property type="term" value="F:arsenite transmembrane transporter activity"/>
    <property type="evidence" value="ECO:0007669"/>
    <property type="project" value="InterPro"/>
</dbReference>
<evidence type="ECO:0000256" key="8">
    <source>
        <dbReference type="ARBA" id="ARBA00022989"/>
    </source>
</evidence>
<feature type="transmembrane region" description="Helical" evidence="10">
    <location>
        <begin position="363"/>
        <end position="388"/>
    </location>
</feature>
<evidence type="ECO:0000256" key="7">
    <source>
        <dbReference type="ARBA" id="ARBA00022849"/>
    </source>
</evidence>
<comment type="similarity">
    <text evidence="3">Belongs to the CitM (TC 2.A.11) transporter family.</text>
</comment>
<keyword evidence="9 10" id="KW-0472">Membrane</keyword>
<keyword evidence="8 10" id="KW-1133">Transmembrane helix</keyword>
<feature type="transmembrane region" description="Helical" evidence="10">
    <location>
        <begin position="53"/>
        <end position="75"/>
    </location>
</feature>
<feature type="transmembrane region" description="Helical" evidence="10">
    <location>
        <begin position="149"/>
        <end position="173"/>
    </location>
</feature>
<feature type="transmembrane region" description="Helical" evidence="10">
    <location>
        <begin position="442"/>
        <end position="462"/>
    </location>
</feature>
<dbReference type="PANTHER" id="PTHR43302:SF5">
    <property type="entry name" value="TRANSPORTER ARSB-RELATED"/>
    <property type="match status" value="1"/>
</dbReference>
<proteinExistence type="inferred from homology"/>
<keyword evidence="6 10" id="KW-0812">Transmembrane</keyword>
<feature type="transmembrane region" description="Helical" evidence="10">
    <location>
        <begin position="81"/>
        <end position="99"/>
    </location>
</feature>
<evidence type="ECO:0000256" key="1">
    <source>
        <dbReference type="ARBA" id="ARBA00004651"/>
    </source>
</evidence>
<keyword evidence="5" id="KW-1003">Cell membrane</keyword>
<comment type="similarity">
    <text evidence="2">Belongs to the ArsB family.</text>
</comment>
<evidence type="ECO:0000259" key="11">
    <source>
        <dbReference type="Pfam" id="PF03600"/>
    </source>
</evidence>
<gene>
    <name evidence="12" type="ORF">SAMN02787144_10736</name>
</gene>
<evidence type="ECO:0000313" key="13">
    <source>
        <dbReference type="Proteomes" id="UP000181909"/>
    </source>
</evidence>
<evidence type="ECO:0000256" key="5">
    <source>
        <dbReference type="ARBA" id="ARBA00022475"/>
    </source>
</evidence>
<feature type="transmembrane region" description="Helical" evidence="10">
    <location>
        <begin position="323"/>
        <end position="343"/>
    </location>
</feature>
<accession>A0A1K2FCF7</accession>
<evidence type="ECO:0000256" key="3">
    <source>
        <dbReference type="ARBA" id="ARBA00009843"/>
    </source>
</evidence>
<dbReference type="PANTHER" id="PTHR43302">
    <property type="entry name" value="TRANSPORTER ARSB-RELATED"/>
    <property type="match status" value="1"/>
</dbReference>
<feature type="transmembrane region" description="Helical" evidence="10">
    <location>
        <begin position="269"/>
        <end position="289"/>
    </location>
</feature>
<comment type="subcellular location">
    <subcellularLocation>
        <location evidence="1">Cell membrane</location>
        <topology evidence="1">Multi-pass membrane protein</topology>
    </subcellularLocation>
</comment>
<dbReference type="Pfam" id="PF03600">
    <property type="entry name" value="CitMHS"/>
    <property type="match status" value="1"/>
</dbReference>
<dbReference type="InterPro" id="IPR000802">
    <property type="entry name" value="Arsenical_pump_ArsB"/>
</dbReference>
<keyword evidence="7" id="KW-0059">Arsenical resistance</keyword>
<evidence type="ECO:0000256" key="9">
    <source>
        <dbReference type="ARBA" id="ARBA00023136"/>
    </source>
</evidence>
<dbReference type="InterPro" id="IPR004680">
    <property type="entry name" value="Cit_transptr-like_dom"/>
</dbReference>
<dbReference type="GO" id="GO:0046685">
    <property type="term" value="P:response to arsenic-containing substance"/>
    <property type="evidence" value="ECO:0007669"/>
    <property type="project" value="UniProtKB-KW"/>
</dbReference>
<dbReference type="Proteomes" id="UP000181909">
    <property type="component" value="Unassembled WGS sequence"/>
</dbReference>
<name>A0A1K2FCF7_STRAR</name>
<feature type="domain" description="Citrate transporter-like" evidence="11">
    <location>
        <begin position="77"/>
        <end position="398"/>
    </location>
</feature>